<name>Q24DH8_TETTS</name>
<organism evidence="2 3">
    <name type="scientific">Tetrahymena thermophila (strain SB210)</name>
    <dbReference type="NCBI Taxonomy" id="312017"/>
    <lineage>
        <taxon>Eukaryota</taxon>
        <taxon>Sar</taxon>
        <taxon>Alveolata</taxon>
        <taxon>Ciliophora</taxon>
        <taxon>Intramacronucleata</taxon>
        <taxon>Oligohymenophorea</taxon>
        <taxon>Hymenostomatida</taxon>
        <taxon>Tetrahymenina</taxon>
        <taxon>Tetrahymenidae</taxon>
        <taxon>Tetrahymena</taxon>
    </lineage>
</organism>
<dbReference type="KEGG" id="tet:TTHERM_00971950"/>
<evidence type="ECO:0000313" key="3">
    <source>
        <dbReference type="Proteomes" id="UP000009168"/>
    </source>
</evidence>
<proteinExistence type="predicted"/>
<dbReference type="RefSeq" id="XP_001026115.1">
    <property type="nucleotide sequence ID" value="XM_001026115.3"/>
</dbReference>
<dbReference type="InParanoid" id="Q24DH8"/>
<keyword evidence="1" id="KW-1133">Transmembrane helix</keyword>
<dbReference type="EMBL" id="GG662319">
    <property type="protein sequence ID" value="EAS05870.1"/>
    <property type="molecule type" value="Genomic_DNA"/>
</dbReference>
<dbReference type="AlphaFoldDB" id="Q24DH8"/>
<keyword evidence="1" id="KW-0472">Membrane</keyword>
<accession>Q24DH8</accession>
<dbReference type="Proteomes" id="UP000009168">
    <property type="component" value="Unassembled WGS sequence"/>
</dbReference>
<evidence type="ECO:0000256" key="1">
    <source>
        <dbReference type="SAM" id="Phobius"/>
    </source>
</evidence>
<evidence type="ECO:0000313" key="2">
    <source>
        <dbReference type="EMBL" id="EAS05870.1"/>
    </source>
</evidence>
<protein>
    <submittedName>
        <fullName evidence="2">Transmembrane protein, putative</fullName>
    </submittedName>
</protein>
<feature type="transmembrane region" description="Helical" evidence="1">
    <location>
        <begin position="294"/>
        <end position="314"/>
    </location>
</feature>
<keyword evidence="1 2" id="KW-0812">Transmembrane</keyword>
<sequence length="354" mass="41756">MIGVQNHLGEERKLLGSSLGLQVENANGDRSEKCDESINLESCFQFEEDFDDESSRLKNNNLKSSSETQKEDENKQTKFNIFLQKVKSLLTFNRKFVNFKQIYQQLFFDGVLAIYFLRMRKRCQKYVEISFKDEQCMREISNELKKDSFYYYNCANPGNKCIVWGKLNQWEDFQSHVQNGSPKKSKPYPPYYTLSSFNKNEEIKIETNQCSSVFCEQSSLKTFTKRGILYRLITSLYALNLFKINIQPENISVKFGFVYVFGEKVVNSAGDLYMKPIRIFQSINYQNYRRDQTVFSAFGVIVGGLSFYFLIKFFKNAFMCSKKKRLLERIKEFFVKPKEVNNQNKNKQVKYQKI</sequence>
<reference evidence="3" key="1">
    <citation type="journal article" date="2006" name="PLoS Biol.">
        <title>Macronuclear genome sequence of the ciliate Tetrahymena thermophila, a model eukaryote.</title>
        <authorList>
            <person name="Eisen J.A."/>
            <person name="Coyne R.S."/>
            <person name="Wu M."/>
            <person name="Wu D."/>
            <person name="Thiagarajan M."/>
            <person name="Wortman J.R."/>
            <person name="Badger J.H."/>
            <person name="Ren Q."/>
            <person name="Amedeo P."/>
            <person name="Jones K.M."/>
            <person name="Tallon L.J."/>
            <person name="Delcher A.L."/>
            <person name="Salzberg S.L."/>
            <person name="Silva J.C."/>
            <person name="Haas B.J."/>
            <person name="Majoros W.H."/>
            <person name="Farzad M."/>
            <person name="Carlton J.M."/>
            <person name="Smith R.K. Jr."/>
            <person name="Garg J."/>
            <person name="Pearlman R.E."/>
            <person name="Karrer K.M."/>
            <person name="Sun L."/>
            <person name="Manning G."/>
            <person name="Elde N.C."/>
            <person name="Turkewitz A.P."/>
            <person name="Asai D.J."/>
            <person name="Wilkes D.E."/>
            <person name="Wang Y."/>
            <person name="Cai H."/>
            <person name="Collins K."/>
            <person name="Stewart B.A."/>
            <person name="Lee S.R."/>
            <person name="Wilamowska K."/>
            <person name="Weinberg Z."/>
            <person name="Ruzzo W.L."/>
            <person name="Wloga D."/>
            <person name="Gaertig J."/>
            <person name="Frankel J."/>
            <person name="Tsao C.-C."/>
            <person name="Gorovsky M.A."/>
            <person name="Keeling P.J."/>
            <person name="Waller R.F."/>
            <person name="Patron N.J."/>
            <person name="Cherry J.M."/>
            <person name="Stover N.A."/>
            <person name="Krieger C.J."/>
            <person name="del Toro C."/>
            <person name="Ryder H.F."/>
            <person name="Williamson S.C."/>
            <person name="Barbeau R.A."/>
            <person name="Hamilton E.P."/>
            <person name="Orias E."/>
        </authorList>
    </citation>
    <scope>NUCLEOTIDE SEQUENCE [LARGE SCALE GENOMIC DNA]</scope>
    <source>
        <strain evidence="3">SB210</strain>
    </source>
</reference>
<keyword evidence="3" id="KW-1185">Reference proteome</keyword>
<dbReference type="HOGENOM" id="CLU_784099_0_0_1"/>
<dbReference type="GeneID" id="7834180"/>
<gene>
    <name evidence="2" type="ORF">TTHERM_00971950</name>
</gene>